<dbReference type="RefSeq" id="WP_115995154.1">
    <property type="nucleotide sequence ID" value="NZ_QRDY01000021.1"/>
</dbReference>
<keyword evidence="2" id="KW-1185">Reference proteome</keyword>
<dbReference type="Proteomes" id="UP000256869">
    <property type="component" value="Unassembled WGS sequence"/>
</dbReference>
<gene>
    <name evidence="1" type="ORF">DFP95_12150</name>
</gene>
<accession>A0A3D9HZ75</accession>
<evidence type="ECO:0000313" key="1">
    <source>
        <dbReference type="EMBL" id="RED54794.1"/>
    </source>
</evidence>
<organism evidence="1 2">
    <name type="scientific">Cohnella lupini</name>
    <dbReference type="NCBI Taxonomy" id="1294267"/>
    <lineage>
        <taxon>Bacteria</taxon>
        <taxon>Bacillati</taxon>
        <taxon>Bacillota</taxon>
        <taxon>Bacilli</taxon>
        <taxon>Bacillales</taxon>
        <taxon>Paenibacillaceae</taxon>
        <taxon>Cohnella</taxon>
    </lineage>
</organism>
<sequence>MPVPPAVRIRRDGVEYLSNVERAKYLIRELTRAALRDSGKLIRNRALNEVRKLKGFRRGKRPLRAFQTWVKAREGVLVVGIKHDTWYGVQQELGTSKQPKRAILTNAVMNNISDIRRIQGVYLSSIEDENRALGLIDEDDEGVGDEQ</sequence>
<name>A0A3D9HZ75_9BACL</name>
<dbReference type="NCBIfam" id="TIGR01725">
    <property type="entry name" value="phge_HK97_gp10"/>
    <property type="match status" value="1"/>
</dbReference>
<dbReference type="OrthoDB" id="2888887at2"/>
<dbReference type="InterPro" id="IPR010064">
    <property type="entry name" value="HK97-gp10_tail"/>
</dbReference>
<protein>
    <submittedName>
        <fullName evidence="1">HK97 gp10 family phage protein</fullName>
    </submittedName>
</protein>
<evidence type="ECO:0000313" key="2">
    <source>
        <dbReference type="Proteomes" id="UP000256869"/>
    </source>
</evidence>
<comment type="caution">
    <text evidence="1">The sequence shown here is derived from an EMBL/GenBank/DDBJ whole genome shotgun (WGS) entry which is preliminary data.</text>
</comment>
<proteinExistence type="predicted"/>
<dbReference type="EMBL" id="QRDY01000021">
    <property type="protein sequence ID" value="RED54794.1"/>
    <property type="molecule type" value="Genomic_DNA"/>
</dbReference>
<reference evidence="1 2" key="1">
    <citation type="submission" date="2018-07" db="EMBL/GenBank/DDBJ databases">
        <title>Genomic Encyclopedia of Type Strains, Phase III (KMG-III): the genomes of soil and plant-associated and newly described type strains.</title>
        <authorList>
            <person name="Whitman W."/>
        </authorList>
    </citation>
    <scope>NUCLEOTIDE SEQUENCE [LARGE SCALE GENOMIC DNA]</scope>
    <source>
        <strain evidence="1 2">CECT 8236</strain>
    </source>
</reference>
<dbReference type="AlphaFoldDB" id="A0A3D9HZ75"/>